<dbReference type="InterPro" id="IPR015943">
    <property type="entry name" value="WD40/YVTN_repeat-like_dom_sf"/>
</dbReference>
<dbReference type="SMART" id="SM00320">
    <property type="entry name" value="WD40"/>
    <property type="match status" value="5"/>
</dbReference>
<evidence type="ECO:0000313" key="7">
    <source>
        <dbReference type="Proteomes" id="UP000288216"/>
    </source>
</evidence>
<sequence length="554" mass="60170">MKWELPSPVASSSPIVTKWQKLSRRECNHAAASNGVPVVTVIEAEGRTRTEALTSAATTAKAVAATERPARDGCGAKVEVVIMIQSGAEGGSGGAGAGNKTDSVTVARTLNGAEPGSEEAKLNHPPNRKVDFQPACPGHCEAPETANRKRVSAATFTDYCLPDNKQPNRSIANHLLNTQKESYILTKQKQQRVMSCISKKSRNLTNNGKCREICEEYKNNLGDAFLHGQCDGTKSKRCIPLTPMKVLDAPGLKDDYYLNLVDWNAANLVAIALSNAVYLWHPDKGMQETISVESGYISSVAWIKDRNNLAIGTSAADVQLWDVETKKKLRNMHSHSSMVGSLSWNDYILSSGSRFGTIHHHDVRIAQHHVGTLCGHNSQVCSLKWSPDGRHLASGGNDGRLNIWLNDPGASINNKPDMTINNQQSAVKAMNWCSWQSGILAVGGGMKDGHLRIWDTKSGSCIQDVDTKSQICSLLWLSQYKELVTGHGFPKYQASVWNYPSLMKSADLKGHRGRVLHLALSPDGNIMFSAAADETVCLWSCLTASEQTLGAKGI</sequence>
<dbReference type="PANTHER" id="PTHR19918">
    <property type="entry name" value="CELL DIVISION CYCLE 20 CDC20 FIZZY -RELATED"/>
    <property type="match status" value="1"/>
</dbReference>
<keyword evidence="2 4" id="KW-0853">WD repeat</keyword>
<dbReference type="SUPFAM" id="SSF50978">
    <property type="entry name" value="WD40 repeat-like"/>
    <property type="match status" value="1"/>
</dbReference>
<dbReference type="InterPro" id="IPR001680">
    <property type="entry name" value="WD40_rpt"/>
</dbReference>
<dbReference type="GO" id="GO:1905786">
    <property type="term" value="P:positive regulation of anaphase-promoting complex-dependent catabolic process"/>
    <property type="evidence" value="ECO:0007669"/>
    <property type="project" value="TreeGrafter"/>
</dbReference>
<dbReference type="EMBL" id="BFAA01003480">
    <property type="protein sequence ID" value="GCB71502.1"/>
    <property type="molecule type" value="Genomic_DNA"/>
</dbReference>
<protein>
    <recommendedName>
        <fullName evidence="5">CDC20/Fizzy WD40 domain-containing protein</fullName>
    </recommendedName>
</protein>
<name>A0A401PEF4_SCYTO</name>
<evidence type="ECO:0000313" key="6">
    <source>
        <dbReference type="EMBL" id="GCB71502.1"/>
    </source>
</evidence>
<dbReference type="OMA" id="MKWELPS"/>
<dbReference type="PROSITE" id="PS50294">
    <property type="entry name" value="WD_REPEATS_REGION"/>
    <property type="match status" value="2"/>
</dbReference>
<comment type="caution">
    <text evidence="6">The sequence shown here is derived from an EMBL/GenBank/DDBJ whole genome shotgun (WGS) entry which is preliminary data.</text>
</comment>
<organism evidence="6 7">
    <name type="scientific">Scyliorhinus torazame</name>
    <name type="common">Cloudy catshark</name>
    <name type="synonym">Catulus torazame</name>
    <dbReference type="NCBI Taxonomy" id="75743"/>
    <lineage>
        <taxon>Eukaryota</taxon>
        <taxon>Metazoa</taxon>
        <taxon>Chordata</taxon>
        <taxon>Craniata</taxon>
        <taxon>Vertebrata</taxon>
        <taxon>Chondrichthyes</taxon>
        <taxon>Elasmobranchii</taxon>
        <taxon>Galeomorphii</taxon>
        <taxon>Galeoidea</taxon>
        <taxon>Carcharhiniformes</taxon>
        <taxon>Scyliorhinidae</taxon>
        <taxon>Scyliorhinus</taxon>
    </lineage>
</organism>
<comment type="similarity">
    <text evidence="1">Belongs to the WD repeat CDC20/Fizzy family.</text>
</comment>
<dbReference type="Pfam" id="PF24807">
    <property type="entry name" value="WD40_CDC20-Fz"/>
    <property type="match status" value="1"/>
</dbReference>
<proteinExistence type="inferred from homology"/>
<dbReference type="InterPro" id="IPR056150">
    <property type="entry name" value="WD40_CDC20-Fz"/>
</dbReference>
<dbReference type="STRING" id="75743.A0A401PEF4"/>
<dbReference type="AlphaFoldDB" id="A0A401PEF4"/>
<evidence type="ECO:0000256" key="4">
    <source>
        <dbReference type="PROSITE-ProRule" id="PRU00221"/>
    </source>
</evidence>
<dbReference type="PANTHER" id="PTHR19918:SF4">
    <property type="entry name" value="CELL DIVISION CYCLE PROTEIN 20 HOMOLOG B"/>
    <property type="match status" value="1"/>
</dbReference>
<dbReference type="GO" id="GO:0005680">
    <property type="term" value="C:anaphase-promoting complex"/>
    <property type="evidence" value="ECO:0007669"/>
    <property type="project" value="TreeGrafter"/>
</dbReference>
<evidence type="ECO:0000256" key="1">
    <source>
        <dbReference type="ARBA" id="ARBA00006445"/>
    </source>
</evidence>
<keyword evidence="3" id="KW-0677">Repeat</keyword>
<dbReference type="GO" id="GO:0010997">
    <property type="term" value="F:anaphase-promoting complex binding"/>
    <property type="evidence" value="ECO:0007669"/>
    <property type="project" value="InterPro"/>
</dbReference>
<dbReference type="GO" id="GO:1990757">
    <property type="term" value="F:ubiquitin ligase activator activity"/>
    <property type="evidence" value="ECO:0007669"/>
    <property type="project" value="TreeGrafter"/>
</dbReference>
<feature type="repeat" description="WD" evidence="4">
    <location>
        <begin position="373"/>
        <end position="404"/>
    </location>
</feature>
<feature type="repeat" description="WD" evidence="4">
    <location>
        <begin position="508"/>
        <end position="540"/>
    </location>
</feature>
<feature type="domain" description="CDC20/Fizzy WD40" evidence="5">
    <location>
        <begin position="247"/>
        <end position="539"/>
    </location>
</feature>
<evidence type="ECO:0000259" key="5">
    <source>
        <dbReference type="Pfam" id="PF24807"/>
    </source>
</evidence>
<keyword evidence="7" id="KW-1185">Reference proteome</keyword>
<dbReference type="Gene3D" id="2.130.10.10">
    <property type="entry name" value="YVTN repeat-like/Quinoprotein amine dehydrogenase"/>
    <property type="match status" value="1"/>
</dbReference>
<accession>A0A401PEF4</accession>
<dbReference type="PROSITE" id="PS50082">
    <property type="entry name" value="WD_REPEATS_2"/>
    <property type="match status" value="3"/>
</dbReference>
<reference evidence="6 7" key="1">
    <citation type="journal article" date="2018" name="Nat. Ecol. Evol.">
        <title>Shark genomes provide insights into elasmobranch evolution and the origin of vertebrates.</title>
        <authorList>
            <person name="Hara Y"/>
            <person name="Yamaguchi K"/>
            <person name="Onimaru K"/>
            <person name="Kadota M"/>
            <person name="Koyanagi M"/>
            <person name="Keeley SD"/>
            <person name="Tatsumi K"/>
            <person name="Tanaka K"/>
            <person name="Motone F"/>
            <person name="Kageyama Y"/>
            <person name="Nozu R"/>
            <person name="Adachi N"/>
            <person name="Nishimura O"/>
            <person name="Nakagawa R"/>
            <person name="Tanegashima C"/>
            <person name="Kiyatake I"/>
            <person name="Matsumoto R"/>
            <person name="Murakumo K"/>
            <person name="Nishida K"/>
            <person name="Terakita A"/>
            <person name="Kuratani S"/>
            <person name="Sato K"/>
            <person name="Hyodo S Kuraku.S."/>
        </authorList>
    </citation>
    <scope>NUCLEOTIDE SEQUENCE [LARGE SCALE GENOMIC DNA]</scope>
</reference>
<dbReference type="Proteomes" id="UP000288216">
    <property type="component" value="Unassembled WGS sequence"/>
</dbReference>
<dbReference type="InterPro" id="IPR033010">
    <property type="entry name" value="Cdc20/Fizzy"/>
</dbReference>
<gene>
    <name evidence="6" type="ORF">scyTo_0008853</name>
</gene>
<evidence type="ECO:0000256" key="3">
    <source>
        <dbReference type="ARBA" id="ARBA00022737"/>
    </source>
</evidence>
<dbReference type="InterPro" id="IPR036322">
    <property type="entry name" value="WD40_repeat_dom_sf"/>
</dbReference>
<feature type="repeat" description="WD" evidence="4">
    <location>
        <begin position="290"/>
        <end position="331"/>
    </location>
</feature>
<dbReference type="GO" id="GO:0031145">
    <property type="term" value="P:anaphase-promoting complex-dependent catabolic process"/>
    <property type="evidence" value="ECO:0007669"/>
    <property type="project" value="TreeGrafter"/>
</dbReference>
<dbReference type="OrthoDB" id="10263272at2759"/>
<evidence type="ECO:0000256" key="2">
    <source>
        <dbReference type="ARBA" id="ARBA00022574"/>
    </source>
</evidence>